<evidence type="ECO:0000313" key="2">
    <source>
        <dbReference type="EMBL" id="KZV44170.1"/>
    </source>
</evidence>
<organism evidence="2 3">
    <name type="scientific">Dorcoceras hygrometricum</name>
    <dbReference type="NCBI Taxonomy" id="472368"/>
    <lineage>
        <taxon>Eukaryota</taxon>
        <taxon>Viridiplantae</taxon>
        <taxon>Streptophyta</taxon>
        <taxon>Embryophyta</taxon>
        <taxon>Tracheophyta</taxon>
        <taxon>Spermatophyta</taxon>
        <taxon>Magnoliopsida</taxon>
        <taxon>eudicotyledons</taxon>
        <taxon>Gunneridae</taxon>
        <taxon>Pentapetalae</taxon>
        <taxon>asterids</taxon>
        <taxon>lamiids</taxon>
        <taxon>Lamiales</taxon>
        <taxon>Gesneriaceae</taxon>
        <taxon>Didymocarpoideae</taxon>
        <taxon>Trichosporeae</taxon>
        <taxon>Loxocarpinae</taxon>
        <taxon>Dorcoceras</taxon>
    </lineage>
</organism>
<name>A0A2Z7CAW8_9LAMI</name>
<dbReference type="EMBL" id="KQ997520">
    <property type="protein sequence ID" value="KZV44170.1"/>
    <property type="molecule type" value="Genomic_DNA"/>
</dbReference>
<evidence type="ECO:0000313" key="3">
    <source>
        <dbReference type="Proteomes" id="UP000250235"/>
    </source>
</evidence>
<proteinExistence type="predicted"/>
<dbReference type="PANTHER" id="PTHR35099:SF2">
    <property type="entry name" value="OS02G0182700 PROTEIN"/>
    <property type="match status" value="1"/>
</dbReference>
<dbReference type="PANTHER" id="PTHR35099">
    <property type="entry name" value="OS02G0182700 PROTEIN"/>
    <property type="match status" value="1"/>
</dbReference>
<feature type="compositionally biased region" description="Polar residues" evidence="1">
    <location>
        <begin position="108"/>
        <end position="118"/>
    </location>
</feature>
<reference evidence="2 3" key="1">
    <citation type="journal article" date="2015" name="Proc. Natl. Acad. Sci. U.S.A.">
        <title>The resurrection genome of Boea hygrometrica: A blueprint for survival of dehydration.</title>
        <authorList>
            <person name="Xiao L."/>
            <person name="Yang G."/>
            <person name="Zhang L."/>
            <person name="Yang X."/>
            <person name="Zhao S."/>
            <person name="Ji Z."/>
            <person name="Zhou Q."/>
            <person name="Hu M."/>
            <person name="Wang Y."/>
            <person name="Chen M."/>
            <person name="Xu Y."/>
            <person name="Jin H."/>
            <person name="Xiao X."/>
            <person name="Hu G."/>
            <person name="Bao F."/>
            <person name="Hu Y."/>
            <person name="Wan P."/>
            <person name="Li L."/>
            <person name="Deng X."/>
            <person name="Kuang T."/>
            <person name="Xiang C."/>
            <person name="Zhu J.K."/>
            <person name="Oliver M.J."/>
            <person name="He Y."/>
        </authorList>
    </citation>
    <scope>NUCLEOTIDE SEQUENCE [LARGE SCALE GENOMIC DNA]</scope>
    <source>
        <strain evidence="3">cv. XS01</strain>
    </source>
</reference>
<gene>
    <name evidence="2" type="ORF">F511_22522</name>
</gene>
<protein>
    <submittedName>
        <fullName evidence="2">Uncharacterized protein</fullName>
    </submittedName>
</protein>
<dbReference type="Proteomes" id="UP000250235">
    <property type="component" value="Unassembled WGS sequence"/>
</dbReference>
<feature type="compositionally biased region" description="Low complexity" evidence="1">
    <location>
        <begin position="56"/>
        <end position="65"/>
    </location>
</feature>
<feature type="compositionally biased region" description="Polar residues" evidence="1">
    <location>
        <begin position="66"/>
        <end position="79"/>
    </location>
</feature>
<feature type="region of interest" description="Disordered" evidence="1">
    <location>
        <begin position="53"/>
        <end position="137"/>
    </location>
</feature>
<sequence length="265" mass="29156">MNPRDDDWLKAAITDDTMVVDLLVRLRHHSSMPSRHLNVPPAFPLEWTVRQRRSKPVSVTSTSKKQAPTASPTTPLSWSGATSNSGGCRGGGGAATSLEGGLEESSRPSKPSNSTRSKANGDGERSSSSKRSRKKKTLVELKEEENLLVKERRELKRDLASLRLKLEKQRATNDSLKRAKIELQLLNDRGTTIAEGMISVQLQQKKTAFDSIPAMVAPILDSIVSLQCSTLKQKETAAFSPKFLVPDLNIPFEEEHNLEVACEVS</sequence>
<dbReference type="OrthoDB" id="1724644at2759"/>
<evidence type="ECO:0000256" key="1">
    <source>
        <dbReference type="SAM" id="MobiDB-lite"/>
    </source>
</evidence>
<keyword evidence="3" id="KW-1185">Reference proteome</keyword>
<dbReference type="AlphaFoldDB" id="A0A2Z7CAW8"/>
<accession>A0A2Z7CAW8</accession>